<dbReference type="EMBL" id="HBHN01004115">
    <property type="protein sequence ID" value="CAD9724163.1"/>
    <property type="molecule type" value="Transcribed_RNA"/>
</dbReference>
<keyword evidence="4 10" id="KW-0479">Metal-binding</keyword>
<dbReference type="InterPro" id="IPR007808">
    <property type="entry name" value="Elf1"/>
</dbReference>
<sequence length="102" mass="11280">MGRRRSRGQAAPKPRPKLDVMFNCLFCQTARAVEVKMVRLEQVGFLKCRVCNASFQSRISYLSEAVDVYSDWVDETEEANMKTSSGASASLGEKAKTAVGKV</sequence>
<evidence type="ECO:0000256" key="7">
    <source>
        <dbReference type="ARBA" id="ARBA00023015"/>
    </source>
</evidence>
<dbReference type="Gene3D" id="2.20.25.190">
    <property type="match status" value="1"/>
</dbReference>
<evidence type="ECO:0000256" key="2">
    <source>
        <dbReference type="ARBA" id="ARBA00004123"/>
    </source>
</evidence>
<dbReference type="GO" id="GO:0008270">
    <property type="term" value="F:zinc ion binding"/>
    <property type="evidence" value="ECO:0007669"/>
    <property type="project" value="UniProtKB-KW"/>
</dbReference>
<dbReference type="GO" id="GO:0008023">
    <property type="term" value="C:transcription elongation factor complex"/>
    <property type="evidence" value="ECO:0007669"/>
    <property type="project" value="TreeGrafter"/>
</dbReference>
<dbReference type="GO" id="GO:0000993">
    <property type="term" value="F:RNA polymerase II complex binding"/>
    <property type="evidence" value="ECO:0007669"/>
    <property type="project" value="TreeGrafter"/>
</dbReference>
<evidence type="ECO:0000313" key="12">
    <source>
        <dbReference type="EMBL" id="CAD9724138.1"/>
    </source>
</evidence>
<comment type="subcellular location">
    <subcellularLocation>
        <location evidence="2 10">Nucleus</location>
    </subcellularLocation>
</comment>
<evidence type="ECO:0000256" key="8">
    <source>
        <dbReference type="ARBA" id="ARBA00023163"/>
    </source>
</evidence>
<dbReference type="PANTHER" id="PTHR20934">
    <property type="entry name" value="TRANSCRIPTION ELONGATION FACTOR 1 HOMOLOG"/>
    <property type="match status" value="1"/>
</dbReference>
<dbReference type="EMBL" id="HBHN01004070">
    <property type="protein sequence ID" value="CAD9724138.1"/>
    <property type="molecule type" value="Transcribed_RNA"/>
</dbReference>
<comment type="function">
    <text evidence="1 10">Transcription elongation factor implicated in the maintenance of proper chromatin structure in actively transcribed regions.</text>
</comment>
<keyword evidence="5 10" id="KW-0863">Zinc-finger</keyword>
<dbReference type="FunFam" id="2.20.25.190:FF:000001">
    <property type="entry name" value="Transcription elongation factor 1 homolog"/>
    <property type="match status" value="1"/>
</dbReference>
<proteinExistence type="inferred from homology"/>
<dbReference type="EMBL" id="HBHN01004092">
    <property type="protein sequence ID" value="CAD9724152.1"/>
    <property type="molecule type" value="Transcribed_RNA"/>
</dbReference>
<dbReference type="InterPro" id="IPR038567">
    <property type="entry name" value="T_Elf1_sf"/>
</dbReference>
<dbReference type="EMBL" id="HBHN01004103">
    <property type="protein sequence ID" value="CAD9724160.1"/>
    <property type="molecule type" value="Transcribed_RNA"/>
</dbReference>
<comment type="similarity">
    <text evidence="3 10">Belongs to the ELOF1 family.</text>
</comment>
<evidence type="ECO:0000313" key="15">
    <source>
        <dbReference type="EMBL" id="CAD9724163.1"/>
    </source>
</evidence>
<keyword evidence="8 10" id="KW-0804">Transcription</keyword>
<keyword evidence="9 10" id="KW-0539">Nucleus</keyword>
<accession>A0A7S2TAU1</accession>
<gene>
    <name evidence="12" type="ORF">PMIC02512_LOCUS1219</name>
    <name evidence="13" type="ORF">PMIC02512_LOCUS1234</name>
    <name evidence="14" type="ORF">PMIC02512_LOCUS1242</name>
    <name evidence="15" type="ORF">PMIC02512_LOCUS1245</name>
</gene>
<dbReference type="SUPFAM" id="SSF57783">
    <property type="entry name" value="Zinc beta-ribbon"/>
    <property type="match status" value="1"/>
</dbReference>
<reference evidence="12" key="1">
    <citation type="submission" date="2021-01" db="EMBL/GenBank/DDBJ databases">
        <authorList>
            <person name="Corre E."/>
            <person name="Pelletier E."/>
            <person name="Niang G."/>
            <person name="Scheremetjew M."/>
            <person name="Finn R."/>
            <person name="Kale V."/>
            <person name="Holt S."/>
            <person name="Cochrane G."/>
            <person name="Meng A."/>
            <person name="Brown T."/>
            <person name="Cohen L."/>
        </authorList>
    </citation>
    <scope>NUCLEOTIDE SEQUENCE</scope>
    <source>
        <strain evidence="12">CCCM 845</strain>
    </source>
</reference>
<evidence type="ECO:0000256" key="1">
    <source>
        <dbReference type="ARBA" id="ARBA00003357"/>
    </source>
</evidence>
<keyword evidence="6 10" id="KW-0862">Zinc</keyword>
<evidence type="ECO:0000256" key="9">
    <source>
        <dbReference type="ARBA" id="ARBA00023242"/>
    </source>
</evidence>
<feature type="region of interest" description="Disordered" evidence="11">
    <location>
        <begin position="82"/>
        <end position="102"/>
    </location>
</feature>
<evidence type="ECO:0000313" key="14">
    <source>
        <dbReference type="EMBL" id="CAD9724160.1"/>
    </source>
</evidence>
<evidence type="ECO:0000256" key="5">
    <source>
        <dbReference type="ARBA" id="ARBA00022771"/>
    </source>
</evidence>
<evidence type="ECO:0000256" key="4">
    <source>
        <dbReference type="ARBA" id="ARBA00022723"/>
    </source>
</evidence>
<protein>
    <recommendedName>
        <fullName evidence="10">Transcription elongation factor 1 homolog</fullName>
    </recommendedName>
</protein>
<evidence type="ECO:0000313" key="13">
    <source>
        <dbReference type="EMBL" id="CAD9724152.1"/>
    </source>
</evidence>
<dbReference type="GO" id="GO:0006368">
    <property type="term" value="P:transcription elongation by RNA polymerase II"/>
    <property type="evidence" value="ECO:0007669"/>
    <property type="project" value="TreeGrafter"/>
</dbReference>
<organism evidence="12">
    <name type="scientific">Prorocentrum micans</name>
    <name type="common">Red tide dinoflagellate</name>
    <dbReference type="NCBI Taxonomy" id="2945"/>
    <lineage>
        <taxon>Eukaryota</taxon>
        <taxon>Sar</taxon>
        <taxon>Alveolata</taxon>
        <taxon>Dinophyceae</taxon>
        <taxon>Prorocentrales</taxon>
        <taxon>Prorocentraceae</taxon>
        <taxon>Prorocentrum</taxon>
    </lineage>
</organism>
<dbReference type="Pfam" id="PF05129">
    <property type="entry name" value="Zn_ribbon_Elf1"/>
    <property type="match status" value="1"/>
</dbReference>
<evidence type="ECO:0000256" key="3">
    <source>
        <dbReference type="ARBA" id="ARBA00009730"/>
    </source>
</evidence>
<dbReference type="PANTHER" id="PTHR20934:SF0">
    <property type="entry name" value="TRANSCRIPTION ELONGATION FACTOR 1 HOMOLOG"/>
    <property type="match status" value="1"/>
</dbReference>
<evidence type="ECO:0000256" key="6">
    <source>
        <dbReference type="ARBA" id="ARBA00022833"/>
    </source>
</evidence>
<evidence type="ECO:0000256" key="10">
    <source>
        <dbReference type="RuleBase" id="RU364033"/>
    </source>
</evidence>
<evidence type="ECO:0000256" key="11">
    <source>
        <dbReference type="SAM" id="MobiDB-lite"/>
    </source>
</evidence>
<dbReference type="AlphaFoldDB" id="A0A7S2TAU1"/>
<name>A0A7S2TAU1_PROMC</name>
<keyword evidence="7 10" id="KW-0805">Transcription regulation</keyword>